<feature type="region of interest" description="Disordered" evidence="1">
    <location>
        <begin position="19"/>
        <end position="39"/>
    </location>
</feature>
<proteinExistence type="predicted"/>
<evidence type="ECO:0000313" key="3">
    <source>
        <dbReference type="Proteomes" id="UP000030645"/>
    </source>
</evidence>
<protein>
    <submittedName>
        <fullName evidence="2">Uncharacterized protein</fullName>
    </submittedName>
</protein>
<sequence>MIIAKRVHKEFANRQRVITKTPTNNRPSKPASYKDPTHELWSQPSTRILVDSSNRLSEELIIEPQLTRRMCSQDLRFISYEYSN</sequence>
<name>W9QUH1_9ROSA</name>
<dbReference type="Proteomes" id="UP000030645">
    <property type="component" value="Unassembled WGS sequence"/>
</dbReference>
<reference evidence="3" key="1">
    <citation type="submission" date="2013-01" db="EMBL/GenBank/DDBJ databases">
        <title>Draft Genome Sequence of a Mulberry Tree, Morus notabilis C.K. Schneid.</title>
        <authorList>
            <person name="He N."/>
            <person name="Zhao S."/>
        </authorList>
    </citation>
    <scope>NUCLEOTIDE SEQUENCE</scope>
</reference>
<keyword evidence="3" id="KW-1185">Reference proteome</keyword>
<gene>
    <name evidence="2" type="ORF">L484_022520</name>
</gene>
<evidence type="ECO:0000313" key="2">
    <source>
        <dbReference type="EMBL" id="EXB54659.1"/>
    </source>
</evidence>
<accession>W9QUH1</accession>
<dbReference type="EMBL" id="KE344194">
    <property type="protein sequence ID" value="EXB54659.1"/>
    <property type="molecule type" value="Genomic_DNA"/>
</dbReference>
<organism evidence="2 3">
    <name type="scientific">Morus notabilis</name>
    <dbReference type="NCBI Taxonomy" id="981085"/>
    <lineage>
        <taxon>Eukaryota</taxon>
        <taxon>Viridiplantae</taxon>
        <taxon>Streptophyta</taxon>
        <taxon>Embryophyta</taxon>
        <taxon>Tracheophyta</taxon>
        <taxon>Spermatophyta</taxon>
        <taxon>Magnoliopsida</taxon>
        <taxon>eudicotyledons</taxon>
        <taxon>Gunneridae</taxon>
        <taxon>Pentapetalae</taxon>
        <taxon>rosids</taxon>
        <taxon>fabids</taxon>
        <taxon>Rosales</taxon>
        <taxon>Moraceae</taxon>
        <taxon>Moreae</taxon>
        <taxon>Morus</taxon>
    </lineage>
</organism>
<evidence type="ECO:0000256" key="1">
    <source>
        <dbReference type="SAM" id="MobiDB-lite"/>
    </source>
</evidence>
<dbReference type="AlphaFoldDB" id="W9QUH1"/>